<feature type="transmembrane region" description="Helical" evidence="1">
    <location>
        <begin position="6"/>
        <end position="22"/>
    </location>
</feature>
<dbReference type="AlphaFoldDB" id="A0A0A9AWP0"/>
<evidence type="ECO:0000256" key="1">
    <source>
        <dbReference type="SAM" id="Phobius"/>
    </source>
</evidence>
<protein>
    <submittedName>
        <fullName evidence="2">Uncharacterized protein</fullName>
    </submittedName>
</protein>
<sequence length="34" mass="4048">MRIIYFNLFLYTFNLISVLLCMPKSISIFRSFGV</sequence>
<keyword evidence="1" id="KW-1133">Transmembrane helix</keyword>
<reference evidence="2" key="2">
    <citation type="journal article" date="2015" name="Data Brief">
        <title>Shoot transcriptome of the giant reed, Arundo donax.</title>
        <authorList>
            <person name="Barrero R.A."/>
            <person name="Guerrero F.D."/>
            <person name="Moolhuijzen P."/>
            <person name="Goolsby J.A."/>
            <person name="Tidwell J."/>
            <person name="Bellgard S.E."/>
            <person name="Bellgard M.I."/>
        </authorList>
    </citation>
    <scope>NUCLEOTIDE SEQUENCE</scope>
    <source>
        <tissue evidence="2">Shoot tissue taken approximately 20 cm above the soil surface</tissue>
    </source>
</reference>
<keyword evidence="1" id="KW-0472">Membrane</keyword>
<organism evidence="2">
    <name type="scientific">Arundo donax</name>
    <name type="common">Giant reed</name>
    <name type="synonym">Donax arundinaceus</name>
    <dbReference type="NCBI Taxonomy" id="35708"/>
    <lineage>
        <taxon>Eukaryota</taxon>
        <taxon>Viridiplantae</taxon>
        <taxon>Streptophyta</taxon>
        <taxon>Embryophyta</taxon>
        <taxon>Tracheophyta</taxon>
        <taxon>Spermatophyta</taxon>
        <taxon>Magnoliopsida</taxon>
        <taxon>Liliopsida</taxon>
        <taxon>Poales</taxon>
        <taxon>Poaceae</taxon>
        <taxon>PACMAD clade</taxon>
        <taxon>Arundinoideae</taxon>
        <taxon>Arundineae</taxon>
        <taxon>Arundo</taxon>
    </lineage>
</organism>
<accession>A0A0A9AWP0</accession>
<evidence type="ECO:0000313" key="2">
    <source>
        <dbReference type="EMBL" id="JAD54298.1"/>
    </source>
</evidence>
<proteinExistence type="predicted"/>
<name>A0A0A9AWP0_ARUDO</name>
<dbReference type="EMBL" id="GBRH01243597">
    <property type="protein sequence ID" value="JAD54298.1"/>
    <property type="molecule type" value="Transcribed_RNA"/>
</dbReference>
<reference evidence="2" key="1">
    <citation type="submission" date="2014-09" db="EMBL/GenBank/DDBJ databases">
        <authorList>
            <person name="Magalhaes I.L.F."/>
            <person name="Oliveira U."/>
            <person name="Santos F.R."/>
            <person name="Vidigal T.H.D.A."/>
            <person name="Brescovit A.D."/>
            <person name="Santos A.J."/>
        </authorList>
    </citation>
    <scope>NUCLEOTIDE SEQUENCE</scope>
    <source>
        <tissue evidence="2">Shoot tissue taken approximately 20 cm above the soil surface</tissue>
    </source>
</reference>
<keyword evidence="1" id="KW-0812">Transmembrane</keyword>